<feature type="region of interest" description="Disordered" evidence="1">
    <location>
        <begin position="1"/>
        <end position="24"/>
    </location>
</feature>
<evidence type="ECO:0000256" key="1">
    <source>
        <dbReference type="SAM" id="MobiDB-lite"/>
    </source>
</evidence>
<sequence>MQKHTKARADRLNCTNKNGVGGDQMTINDEEIAAAAAAAADGDDDRRRSLIWATRTTRRAANQ</sequence>
<evidence type="ECO:0000313" key="2">
    <source>
        <dbReference type="EMBL" id="CAD7012218.1"/>
    </source>
</evidence>
<comment type="caution">
    <text evidence="2">The sequence shown here is derived from an EMBL/GenBank/DDBJ whole genome shotgun (WGS) entry which is preliminary data.</text>
</comment>
<name>A0A811V7R8_CERCA</name>
<evidence type="ECO:0000313" key="3">
    <source>
        <dbReference type="Proteomes" id="UP000606786"/>
    </source>
</evidence>
<organism evidence="2 3">
    <name type="scientific">Ceratitis capitata</name>
    <name type="common">Mediterranean fruit fly</name>
    <name type="synonym">Tephritis capitata</name>
    <dbReference type="NCBI Taxonomy" id="7213"/>
    <lineage>
        <taxon>Eukaryota</taxon>
        <taxon>Metazoa</taxon>
        <taxon>Ecdysozoa</taxon>
        <taxon>Arthropoda</taxon>
        <taxon>Hexapoda</taxon>
        <taxon>Insecta</taxon>
        <taxon>Pterygota</taxon>
        <taxon>Neoptera</taxon>
        <taxon>Endopterygota</taxon>
        <taxon>Diptera</taxon>
        <taxon>Brachycera</taxon>
        <taxon>Muscomorpha</taxon>
        <taxon>Tephritoidea</taxon>
        <taxon>Tephritidae</taxon>
        <taxon>Ceratitis</taxon>
        <taxon>Ceratitis</taxon>
    </lineage>
</organism>
<accession>A0A811V7R8</accession>
<dbReference type="AlphaFoldDB" id="A0A811V7R8"/>
<keyword evidence="3" id="KW-1185">Reference proteome</keyword>
<protein>
    <submittedName>
        <fullName evidence="2">(Mediterranean fruit fly) hypothetical protein</fullName>
    </submittedName>
</protein>
<gene>
    <name evidence="2" type="ORF">CCAP1982_LOCUS20316</name>
</gene>
<dbReference type="Proteomes" id="UP000606786">
    <property type="component" value="Unassembled WGS sequence"/>
</dbReference>
<reference evidence="2" key="1">
    <citation type="submission" date="2020-11" db="EMBL/GenBank/DDBJ databases">
        <authorList>
            <person name="Whitehead M."/>
        </authorList>
    </citation>
    <scope>NUCLEOTIDE SEQUENCE</scope>
    <source>
        <strain evidence="2">EGII</strain>
    </source>
</reference>
<dbReference type="EMBL" id="CAJHJT010000056">
    <property type="protein sequence ID" value="CAD7012218.1"/>
    <property type="molecule type" value="Genomic_DNA"/>
</dbReference>
<proteinExistence type="predicted"/>